<proteinExistence type="predicted"/>
<dbReference type="Proteomes" id="UP001066276">
    <property type="component" value="Chromosome 8"/>
</dbReference>
<evidence type="ECO:0000313" key="3">
    <source>
        <dbReference type="Proteomes" id="UP001066276"/>
    </source>
</evidence>
<dbReference type="AlphaFoldDB" id="A0AAV7NFI5"/>
<evidence type="ECO:0000256" key="1">
    <source>
        <dbReference type="SAM" id="MobiDB-lite"/>
    </source>
</evidence>
<feature type="region of interest" description="Disordered" evidence="1">
    <location>
        <begin position="1"/>
        <end position="36"/>
    </location>
</feature>
<accession>A0AAV7NFI5</accession>
<sequence>MRCQPRSRSDEATPKEEVAKKTKIADSNEGGCEAERLGNTRDASAWGVARVEQAIGAHAYSLSAVCFTAASQHLHSWVGELLNQAPKVILEITIVPGTPIQGPPPVPFAPLQGK</sequence>
<evidence type="ECO:0000313" key="2">
    <source>
        <dbReference type="EMBL" id="KAJ1114224.1"/>
    </source>
</evidence>
<keyword evidence="3" id="KW-1185">Reference proteome</keyword>
<reference evidence="2" key="1">
    <citation type="journal article" date="2022" name="bioRxiv">
        <title>Sequencing and chromosome-scale assembly of the giantPleurodeles waltlgenome.</title>
        <authorList>
            <person name="Brown T."/>
            <person name="Elewa A."/>
            <person name="Iarovenko S."/>
            <person name="Subramanian E."/>
            <person name="Araus A.J."/>
            <person name="Petzold A."/>
            <person name="Susuki M."/>
            <person name="Suzuki K.-i.T."/>
            <person name="Hayashi T."/>
            <person name="Toyoda A."/>
            <person name="Oliveira C."/>
            <person name="Osipova E."/>
            <person name="Leigh N.D."/>
            <person name="Simon A."/>
            <person name="Yun M.H."/>
        </authorList>
    </citation>
    <scope>NUCLEOTIDE SEQUENCE</scope>
    <source>
        <strain evidence="2">20211129_DDA</strain>
        <tissue evidence="2">Liver</tissue>
    </source>
</reference>
<feature type="compositionally biased region" description="Basic and acidic residues" evidence="1">
    <location>
        <begin position="7"/>
        <end position="26"/>
    </location>
</feature>
<dbReference type="EMBL" id="JANPWB010000012">
    <property type="protein sequence ID" value="KAJ1114224.1"/>
    <property type="molecule type" value="Genomic_DNA"/>
</dbReference>
<organism evidence="2 3">
    <name type="scientific">Pleurodeles waltl</name>
    <name type="common">Iberian ribbed newt</name>
    <dbReference type="NCBI Taxonomy" id="8319"/>
    <lineage>
        <taxon>Eukaryota</taxon>
        <taxon>Metazoa</taxon>
        <taxon>Chordata</taxon>
        <taxon>Craniata</taxon>
        <taxon>Vertebrata</taxon>
        <taxon>Euteleostomi</taxon>
        <taxon>Amphibia</taxon>
        <taxon>Batrachia</taxon>
        <taxon>Caudata</taxon>
        <taxon>Salamandroidea</taxon>
        <taxon>Salamandridae</taxon>
        <taxon>Pleurodelinae</taxon>
        <taxon>Pleurodeles</taxon>
    </lineage>
</organism>
<gene>
    <name evidence="2" type="ORF">NDU88_002463</name>
</gene>
<comment type="caution">
    <text evidence="2">The sequence shown here is derived from an EMBL/GenBank/DDBJ whole genome shotgun (WGS) entry which is preliminary data.</text>
</comment>
<protein>
    <submittedName>
        <fullName evidence="2">Uncharacterized protein</fullName>
    </submittedName>
</protein>
<name>A0AAV7NFI5_PLEWA</name>